<dbReference type="InterPro" id="IPR027417">
    <property type="entry name" value="P-loop_NTPase"/>
</dbReference>
<feature type="domain" description="NACHT" evidence="1">
    <location>
        <begin position="301"/>
        <end position="421"/>
    </location>
</feature>
<dbReference type="Pfam" id="PF05729">
    <property type="entry name" value="NACHT"/>
    <property type="match status" value="1"/>
</dbReference>
<dbReference type="OrthoDB" id="6340179at2759"/>
<name>A0A423TIM2_PENVA</name>
<evidence type="ECO:0000313" key="2">
    <source>
        <dbReference type="EMBL" id="ROT76298.1"/>
    </source>
</evidence>
<dbReference type="AlphaFoldDB" id="A0A423TIM2"/>
<dbReference type="Gene3D" id="3.40.50.300">
    <property type="entry name" value="P-loop containing nucleotide triphosphate hydrolases"/>
    <property type="match status" value="1"/>
</dbReference>
<reference evidence="2 3" key="1">
    <citation type="submission" date="2018-04" db="EMBL/GenBank/DDBJ databases">
        <authorList>
            <person name="Zhang X."/>
            <person name="Yuan J."/>
            <person name="Li F."/>
            <person name="Xiang J."/>
        </authorList>
    </citation>
    <scope>NUCLEOTIDE SEQUENCE [LARGE SCALE GENOMIC DNA]</scope>
    <source>
        <tissue evidence="2">Muscle</tissue>
    </source>
</reference>
<gene>
    <name evidence="2" type="ORF">C7M84_005122</name>
</gene>
<dbReference type="SUPFAM" id="SSF52540">
    <property type="entry name" value="P-loop containing nucleoside triphosphate hydrolases"/>
    <property type="match status" value="1"/>
</dbReference>
<reference evidence="2 3" key="2">
    <citation type="submission" date="2019-01" db="EMBL/GenBank/DDBJ databases">
        <title>The decoding of complex shrimp genome reveals the adaptation for benthos swimmer, frequently molting mechanism and breeding impact on genome.</title>
        <authorList>
            <person name="Sun Y."/>
            <person name="Gao Y."/>
            <person name="Yu Y."/>
        </authorList>
    </citation>
    <scope>NUCLEOTIDE SEQUENCE [LARGE SCALE GENOMIC DNA]</scope>
    <source>
        <tissue evidence="2">Muscle</tissue>
    </source>
</reference>
<organism evidence="2 3">
    <name type="scientific">Penaeus vannamei</name>
    <name type="common">Whiteleg shrimp</name>
    <name type="synonym">Litopenaeus vannamei</name>
    <dbReference type="NCBI Taxonomy" id="6689"/>
    <lineage>
        <taxon>Eukaryota</taxon>
        <taxon>Metazoa</taxon>
        <taxon>Ecdysozoa</taxon>
        <taxon>Arthropoda</taxon>
        <taxon>Crustacea</taxon>
        <taxon>Multicrustacea</taxon>
        <taxon>Malacostraca</taxon>
        <taxon>Eumalacostraca</taxon>
        <taxon>Eucarida</taxon>
        <taxon>Decapoda</taxon>
        <taxon>Dendrobranchiata</taxon>
        <taxon>Penaeoidea</taxon>
        <taxon>Penaeidae</taxon>
        <taxon>Penaeus</taxon>
    </lineage>
</organism>
<proteinExistence type="predicted"/>
<dbReference type="EMBL" id="QCYY01001675">
    <property type="protein sequence ID" value="ROT76298.1"/>
    <property type="molecule type" value="Genomic_DNA"/>
</dbReference>
<comment type="caution">
    <text evidence="2">The sequence shown here is derived from an EMBL/GenBank/DDBJ whole genome shotgun (WGS) entry which is preliminary data.</text>
</comment>
<feature type="non-terminal residue" evidence="2">
    <location>
        <position position="1"/>
    </location>
</feature>
<dbReference type="InterPro" id="IPR007111">
    <property type="entry name" value="NACHT_NTPase"/>
</dbReference>
<dbReference type="Proteomes" id="UP000283509">
    <property type="component" value="Unassembled WGS sequence"/>
</dbReference>
<dbReference type="PANTHER" id="PTHR46844:SF1">
    <property type="entry name" value="SLR5058 PROTEIN"/>
    <property type="match status" value="1"/>
</dbReference>
<dbReference type="PROSITE" id="PS50837">
    <property type="entry name" value="NACHT"/>
    <property type="match status" value="1"/>
</dbReference>
<evidence type="ECO:0000313" key="3">
    <source>
        <dbReference type="Proteomes" id="UP000283509"/>
    </source>
</evidence>
<protein>
    <recommendedName>
        <fullName evidence="1">NACHT domain-containing protein</fullName>
    </recommendedName>
</protein>
<sequence length="1026" mass="116887">LRNRVYTSTDVLEMSNSKLHPYHFKDQSLMTFRLYEMIMTKGGSVLRWVLSWGTPRRQPKQFFDEYLVEAKGLSRGLIRRVFNQSQREKMKRELAWDMFDVTLLYQCIQFGCDGLALPRDRRWADSGDSLERYVTAVKNFRNDLLHEEYKIDAATFVTKTEELRELLTKTLKKAGEVFKIDAGLVTSIIRKLDEDINNIRDKPLEASSGHMYISDSLRHCVCTQGKLDMKKRYKQLSYFGPASSLLGDRAVVRVDKIFTQMKMVREESEEVNPDEGDIDIEYNDMLVFLESRQSQSSKTNTAVLVEGQAGVGKTTLTRKMVSDWASETTTMKHLVDYDLLILCECRDKSIVSLTHLLESLMANACRKVQREDLIKCIEDKKLLCIIDGLDEINPSSEQVLRQILKMGETNDITLICTTRPNKVHSFKYYLPENFAVVKVKITGIAESRREDFVRNYSQALSFEAKTEDISGLLHFLKRTESRFQDHWRLPFNLVLLTILWFLDTDAVNSLTTATELFMTTHKVNQRKLQKRLFEHEKTRSLEPHELKDKTNKFLRRLYKEALINHYGDDTVLSEASMLRLQDTCDFLQLPSAEVLGTFLIQSTSLTDETKTRYSFPHKSLQDFYSALYITDTLMADEIVLDIPRIISTFENALQSIGAPTCLSQYIDTEKIAKHGASAPSRSIECVLKEGAEEAAKYFAKREENKVAKWNLKDYQNVLCHCASLLHGLGATVTESRASEIVKLLKASGVSDRDQWLDLLTEIKCDATVSKYIAYAMDLTDTVKITDSSVEAYASVLNHASPSRVDICISNDPQQVPGLTKLLSTLSLQTCQVRLDIQNDFQNPKPGGSVLEEALQQLFQSCRVTHFSGQLGREAAEKLPKSLEVLRISIPNDSHYRELSPVLSTLRYRLPRLGILWLHLMASIDPSILQQLPQIQSLHVTLSGVDETTVGWACKAACLLQPVGGFWYRSLMFPGIAKSVYTCEQLLLGLASKGVRVGVRIEVSPRLTPSDRMYLHDLTRPRYTISS</sequence>
<accession>A0A423TIM2</accession>
<keyword evidence="3" id="KW-1185">Reference proteome</keyword>
<dbReference type="PANTHER" id="PTHR46844">
    <property type="entry name" value="SLR5058 PROTEIN"/>
    <property type="match status" value="1"/>
</dbReference>
<evidence type="ECO:0000259" key="1">
    <source>
        <dbReference type="PROSITE" id="PS50837"/>
    </source>
</evidence>